<dbReference type="EMBL" id="OZ020114">
    <property type="protein sequence ID" value="CAK9266775.1"/>
    <property type="molecule type" value="Genomic_DNA"/>
</dbReference>
<dbReference type="Proteomes" id="UP001497444">
    <property type="component" value="Chromosome 19"/>
</dbReference>
<organism evidence="2 3">
    <name type="scientific">Sphagnum jensenii</name>
    <dbReference type="NCBI Taxonomy" id="128206"/>
    <lineage>
        <taxon>Eukaryota</taxon>
        <taxon>Viridiplantae</taxon>
        <taxon>Streptophyta</taxon>
        <taxon>Embryophyta</taxon>
        <taxon>Bryophyta</taxon>
        <taxon>Sphagnophytina</taxon>
        <taxon>Sphagnopsida</taxon>
        <taxon>Sphagnales</taxon>
        <taxon>Sphagnaceae</taxon>
        <taxon>Sphagnum</taxon>
    </lineage>
</organism>
<accession>A0ABP0WMI8</accession>
<protein>
    <submittedName>
        <fullName evidence="2">Uncharacterized protein</fullName>
    </submittedName>
</protein>
<keyword evidence="3" id="KW-1185">Reference proteome</keyword>
<sequence>MITKAFAPMPVRNVKMFRRVRAQLQLGAANPQKPVAANPRTASSESKDQQLSLMSYVYTYRDLQAGAKLASLSSWSWSSPQFLVKTAHQDTTEQISKPPELRCEQECNRKRRRSYDRCSTSFLMQRNATTLSEAQIASELKFPAAA</sequence>
<reference evidence="2" key="1">
    <citation type="submission" date="2024-02" db="EMBL/GenBank/DDBJ databases">
        <authorList>
            <consortium name="ELIXIR-Norway"/>
            <consortium name="Elixir Norway"/>
        </authorList>
    </citation>
    <scope>NUCLEOTIDE SEQUENCE</scope>
</reference>
<evidence type="ECO:0000313" key="2">
    <source>
        <dbReference type="EMBL" id="CAK9266775.1"/>
    </source>
</evidence>
<evidence type="ECO:0000313" key="3">
    <source>
        <dbReference type="Proteomes" id="UP001497444"/>
    </source>
</evidence>
<name>A0ABP0WMI8_9BRYO</name>
<evidence type="ECO:0000256" key="1">
    <source>
        <dbReference type="SAM" id="MobiDB-lite"/>
    </source>
</evidence>
<gene>
    <name evidence="2" type="ORF">CSSPJE1EN1_LOCUS12253</name>
</gene>
<feature type="region of interest" description="Disordered" evidence="1">
    <location>
        <begin position="28"/>
        <end position="47"/>
    </location>
</feature>
<proteinExistence type="predicted"/>